<reference evidence="2" key="1">
    <citation type="submission" date="2022-07" db="EMBL/GenBank/DDBJ databases">
        <title>Fungi with potential for degradation of polypropylene.</title>
        <authorList>
            <person name="Gostincar C."/>
        </authorList>
    </citation>
    <scope>NUCLEOTIDE SEQUENCE</scope>
    <source>
        <strain evidence="2">EXF-13308</strain>
    </source>
</reference>
<feature type="compositionally biased region" description="Acidic residues" evidence="1">
    <location>
        <begin position="325"/>
        <end position="340"/>
    </location>
</feature>
<evidence type="ECO:0000313" key="3">
    <source>
        <dbReference type="Proteomes" id="UP001174694"/>
    </source>
</evidence>
<accession>A0AA38S7F7</accession>
<dbReference type="Proteomes" id="UP001174694">
    <property type="component" value="Unassembled WGS sequence"/>
</dbReference>
<dbReference type="AlphaFoldDB" id="A0AA38S7F7"/>
<comment type="caution">
    <text evidence="2">The sequence shown here is derived from an EMBL/GenBank/DDBJ whole genome shotgun (WGS) entry which is preliminary data.</text>
</comment>
<feature type="region of interest" description="Disordered" evidence="1">
    <location>
        <begin position="324"/>
        <end position="351"/>
    </location>
</feature>
<keyword evidence="3" id="KW-1185">Reference proteome</keyword>
<name>A0AA38S7F7_9PEZI</name>
<sequence>MESRDASALWCRMAVLVGLPSFIELRDLMAKVHGGAIASCSLTTATSQSKEATRCAVILFMEAEGLKAFTKGPRLAFVCPDGTLCRQPTVYIPKTRTFPFWERPSMQLIAEKGRTRCLIIQDFELSSFPSLWLDLGINKPYSLAKFQDLFFDRHGNFHIHFKDIEQASQTYDRRLQGKQLREKYRLQFEPDPCAKPVSETGQGNTSPEYSVLSMVRVTKENTTLGQVYDYFIVNCITEYKPQWPGQNRAHHSSFRDVVQHVARKYESVSQHTIDFQQLFERMLPFLLVPLQASHAKMGDPAVVVAKYLETIEREEALAGQCWEFSDSDEASSTTEEEEEQQIPPRPAQYPNYDAYWDGPVSGDIESHIMPLKEFCAMTHDEFMRFGTVFHCPRPSAPRNP</sequence>
<organism evidence="2 3">
    <name type="scientific">Pleurostoma richardsiae</name>
    <dbReference type="NCBI Taxonomy" id="41990"/>
    <lineage>
        <taxon>Eukaryota</taxon>
        <taxon>Fungi</taxon>
        <taxon>Dikarya</taxon>
        <taxon>Ascomycota</taxon>
        <taxon>Pezizomycotina</taxon>
        <taxon>Sordariomycetes</taxon>
        <taxon>Sordariomycetidae</taxon>
        <taxon>Calosphaeriales</taxon>
        <taxon>Pleurostomataceae</taxon>
        <taxon>Pleurostoma</taxon>
    </lineage>
</organism>
<evidence type="ECO:0000256" key="1">
    <source>
        <dbReference type="SAM" id="MobiDB-lite"/>
    </source>
</evidence>
<evidence type="ECO:0000313" key="2">
    <source>
        <dbReference type="EMBL" id="KAJ9157625.1"/>
    </source>
</evidence>
<protein>
    <submittedName>
        <fullName evidence="2">Uncharacterized protein</fullName>
    </submittedName>
</protein>
<dbReference type="EMBL" id="JANBVO010000001">
    <property type="protein sequence ID" value="KAJ9157625.1"/>
    <property type="molecule type" value="Genomic_DNA"/>
</dbReference>
<proteinExistence type="predicted"/>
<gene>
    <name evidence="2" type="ORF">NKR23_g356</name>
</gene>